<dbReference type="GO" id="GO:0052621">
    <property type="term" value="F:diguanylate cyclase activity"/>
    <property type="evidence" value="ECO:0007669"/>
    <property type="project" value="UniProtKB-EC"/>
</dbReference>
<feature type="transmembrane region" description="Helical" evidence="4">
    <location>
        <begin position="405"/>
        <end position="424"/>
    </location>
</feature>
<keyword evidence="4" id="KW-0472">Membrane</keyword>
<dbReference type="InterPro" id="IPR011990">
    <property type="entry name" value="TPR-like_helical_dom_sf"/>
</dbReference>
<keyword evidence="4" id="KW-1133">Transmembrane helix</keyword>
<protein>
    <recommendedName>
        <fullName evidence="1">diguanylate cyclase</fullName>
        <ecNumber evidence="1">2.7.7.65</ecNumber>
    </recommendedName>
</protein>
<dbReference type="Gene3D" id="3.30.70.270">
    <property type="match status" value="1"/>
</dbReference>
<evidence type="ECO:0000256" key="1">
    <source>
        <dbReference type="ARBA" id="ARBA00012528"/>
    </source>
</evidence>
<dbReference type="NCBIfam" id="TIGR00254">
    <property type="entry name" value="GGDEF"/>
    <property type="match status" value="1"/>
</dbReference>
<dbReference type="Proteomes" id="UP000094165">
    <property type="component" value="Unassembled WGS sequence"/>
</dbReference>
<name>A0A1E5CW44_9VIBR</name>
<dbReference type="Pfam" id="PF00990">
    <property type="entry name" value="GGDEF"/>
    <property type="match status" value="1"/>
</dbReference>
<evidence type="ECO:0000259" key="5">
    <source>
        <dbReference type="PROSITE" id="PS50887"/>
    </source>
</evidence>
<dbReference type="Gene3D" id="1.25.40.10">
    <property type="entry name" value="Tetratricopeptide repeat domain"/>
    <property type="match status" value="2"/>
</dbReference>
<dbReference type="SMART" id="SM00028">
    <property type="entry name" value="TPR"/>
    <property type="match status" value="5"/>
</dbReference>
<dbReference type="SMART" id="SM00267">
    <property type="entry name" value="GGDEF"/>
    <property type="match status" value="1"/>
</dbReference>
<evidence type="ECO:0000313" key="7">
    <source>
        <dbReference type="Proteomes" id="UP000094165"/>
    </source>
</evidence>
<dbReference type="CDD" id="cd01949">
    <property type="entry name" value="GGDEF"/>
    <property type="match status" value="1"/>
</dbReference>
<feature type="domain" description="GGDEF" evidence="5">
    <location>
        <begin position="461"/>
        <end position="595"/>
    </location>
</feature>
<dbReference type="SUPFAM" id="SSF55073">
    <property type="entry name" value="Nucleotide cyclase"/>
    <property type="match status" value="1"/>
</dbReference>
<dbReference type="Pfam" id="PF13181">
    <property type="entry name" value="TPR_8"/>
    <property type="match status" value="1"/>
</dbReference>
<reference evidence="6 7" key="1">
    <citation type="journal article" date="2012" name="Science">
        <title>Ecological populations of bacteria act as socially cohesive units of antibiotic production and resistance.</title>
        <authorList>
            <person name="Cordero O.X."/>
            <person name="Wildschutte H."/>
            <person name="Kirkup B."/>
            <person name="Proehl S."/>
            <person name="Ngo L."/>
            <person name="Hussain F."/>
            <person name="Le Roux F."/>
            <person name="Mincer T."/>
            <person name="Polz M.F."/>
        </authorList>
    </citation>
    <scope>NUCLEOTIDE SEQUENCE [LARGE SCALE GENOMIC DNA]</scope>
    <source>
        <strain evidence="6 7">FF-238</strain>
    </source>
</reference>
<dbReference type="InterPro" id="IPR050469">
    <property type="entry name" value="Diguanylate_Cyclase"/>
</dbReference>
<dbReference type="PANTHER" id="PTHR45138:SF9">
    <property type="entry name" value="DIGUANYLATE CYCLASE DGCM-RELATED"/>
    <property type="match status" value="1"/>
</dbReference>
<comment type="caution">
    <text evidence="6">The sequence shown here is derived from an EMBL/GenBank/DDBJ whole genome shotgun (WGS) entry which is preliminary data.</text>
</comment>
<feature type="repeat" description="TPR" evidence="3">
    <location>
        <begin position="205"/>
        <end position="238"/>
    </location>
</feature>
<dbReference type="PROSITE" id="PS50887">
    <property type="entry name" value="GGDEF"/>
    <property type="match status" value="1"/>
</dbReference>
<dbReference type="InterPro" id="IPR000160">
    <property type="entry name" value="GGDEF_dom"/>
</dbReference>
<dbReference type="EC" id="2.7.7.65" evidence="1"/>
<dbReference type="EMBL" id="AJYW02000196">
    <property type="protein sequence ID" value="OEE74399.1"/>
    <property type="molecule type" value="Genomic_DNA"/>
</dbReference>
<evidence type="ECO:0000256" key="4">
    <source>
        <dbReference type="SAM" id="Phobius"/>
    </source>
</evidence>
<evidence type="ECO:0000256" key="3">
    <source>
        <dbReference type="PROSITE-ProRule" id="PRU00339"/>
    </source>
</evidence>
<dbReference type="AlphaFoldDB" id="A0A1E5CW44"/>
<keyword evidence="7" id="KW-1185">Reference proteome</keyword>
<dbReference type="InterPro" id="IPR043128">
    <property type="entry name" value="Rev_trsase/Diguanyl_cyclase"/>
</dbReference>
<dbReference type="InterPro" id="IPR019734">
    <property type="entry name" value="TPR_rpt"/>
</dbReference>
<accession>A0A1E5CW44</accession>
<proteinExistence type="predicted"/>
<dbReference type="SUPFAM" id="SSF48452">
    <property type="entry name" value="TPR-like"/>
    <property type="match status" value="2"/>
</dbReference>
<organism evidence="6 7">
    <name type="scientific">Vibrio genomosp. F6 str. FF-238</name>
    <dbReference type="NCBI Taxonomy" id="1191298"/>
    <lineage>
        <taxon>Bacteria</taxon>
        <taxon>Pseudomonadati</taxon>
        <taxon>Pseudomonadota</taxon>
        <taxon>Gammaproteobacteria</taxon>
        <taxon>Vibrionales</taxon>
        <taxon>Vibrionaceae</taxon>
        <taxon>Vibrio</taxon>
    </lineage>
</organism>
<dbReference type="PANTHER" id="PTHR45138">
    <property type="entry name" value="REGULATORY COMPONENTS OF SENSORY TRANSDUCTION SYSTEM"/>
    <property type="match status" value="1"/>
</dbReference>
<comment type="catalytic activity">
    <reaction evidence="2">
        <text>2 GTP = 3',3'-c-di-GMP + 2 diphosphate</text>
        <dbReference type="Rhea" id="RHEA:24898"/>
        <dbReference type="ChEBI" id="CHEBI:33019"/>
        <dbReference type="ChEBI" id="CHEBI:37565"/>
        <dbReference type="ChEBI" id="CHEBI:58805"/>
        <dbReference type="EC" id="2.7.7.65"/>
    </reaction>
</comment>
<evidence type="ECO:0000313" key="6">
    <source>
        <dbReference type="EMBL" id="OEE74399.1"/>
    </source>
</evidence>
<evidence type="ECO:0000256" key="2">
    <source>
        <dbReference type="ARBA" id="ARBA00034247"/>
    </source>
</evidence>
<keyword evidence="4" id="KW-0812">Transmembrane</keyword>
<keyword evidence="3" id="KW-0802">TPR repeat</keyword>
<dbReference type="InterPro" id="IPR029787">
    <property type="entry name" value="Nucleotide_cyclase"/>
</dbReference>
<gene>
    <name evidence="6" type="ORF">A130_17940</name>
</gene>
<dbReference type="PROSITE" id="PS50005">
    <property type="entry name" value="TPR"/>
    <property type="match status" value="1"/>
</dbReference>
<sequence>MLEERYNSLSPGAEKLYVSSLIYDFMNRYHQPYFGRLIKNQPEYSEMEQSYVHALNDESNGDFIKASEHYLSLLDIMKKKNDINGKMIFEYHLCKVLNHQAQYYKANYYCSALQTHVNDNSKSILPLHLALRVIANNQFFRGEHNNALAAYLHLLEVFPNHGDISAIYNDIGNLLKVIGRFQQSETYLLQALNLRLKSSNSMKLAQVQHSLASLYLEKKQFDLSLKYFKSALTILKSESNSYGLGLTYIGIGDAYIGKGNHQLGDSYLTKGLEFAEDLENQKMKAKIYLALAESYYQCTLYIPASNYAKNALSISKLIHDSQYQSSSLFILSKIYAASNSYKTAYEYYQTYSNIELANRDIDNRKAIEALDLTKTNFEQEYKRSELFNLNRYQALQIETMQRQNVAYNFIVFSLFIIILIFIYLNRKTKRNAQVDSLTGILNRAASISTIKAQPHNNNSEFNSILILLDLDNFKSINDGHGHPTGDLALKHVTNTISSKLGKYDIFGRLGGEEFIILLRDVDELDVKYRVESLHQAISMKSFISESNQTLKITASFSYLATSKSLHDFDDLYSILDQALYQAKQNGRDCIIDAYNDPIDLPSVVYSSTHS</sequence>